<organism evidence="1 2">
    <name type="scientific">Dreissena polymorpha</name>
    <name type="common">Zebra mussel</name>
    <name type="synonym">Mytilus polymorpha</name>
    <dbReference type="NCBI Taxonomy" id="45954"/>
    <lineage>
        <taxon>Eukaryota</taxon>
        <taxon>Metazoa</taxon>
        <taxon>Spiralia</taxon>
        <taxon>Lophotrochozoa</taxon>
        <taxon>Mollusca</taxon>
        <taxon>Bivalvia</taxon>
        <taxon>Autobranchia</taxon>
        <taxon>Heteroconchia</taxon>
        <taxon>Euheterodonta</taxon>
        <taxon>Imparidentia</taxon>
        <taxon>Neoheterodontei</taxon>
        <taxon>Myida</taxon>
        <taxon>Dreissenoidea</taxon>
        <taxon>Dreissenidae</taxon>
        <taxon>Dreissena</taxon>
    </lineage>
</organism>
<reference evidence="1" key="1">
    <citation type="journal article" date="2019" name="bioRxiv">
        <title>The Genome of the Zebra Mussel, Dreissena polymorpha: A Resource for Invasive Species Research.</title>
        <authorList>
            <person name="McCartney M.A."/>
            <person name="Auch B."/>
            <person name="Kono T."/>
            <person name="Mallez S."/>
            <person name="Zhang Y."/>
            <person name="Obille A."/>
            <person name="Becker A."/>
            <person name="Abrahante J.E."/>
            <person name="Garbe J."/>
            <person name="Badalamenti J.P."/>
            <person name="Herman A."/>
            <person name="Mangelson H."/>
            <person name="Liachko I."/>
            <person name="Sullivan S."/>
            <person name="Sone E.D."/>
            <person name="Koren S."/>
            <person name="Silverstein K.A.T."/>
            <person name="Beckman K.B."/>
            <person name="Gohl D.M."/>
        </authorList>
    </citation>
    <scope>NUCLEOTIDE SEQUENCE</scope>
    <source>
        <strain evidence="1">Duluth1</strain>
        <tissue evidence="1">Whole animal</tissue>
    </source>
</reference>
<keyword evidence="2" id="KW-1185">Reference proteome</keyword>
<evidence type="ECO:0000313" key="2">
    <source>
        <dbReference type="Proteomes" id="UP000828390"/>
    </source>
</evidence>
<dbReference type="EMBL" id="JAIWYP010000011">
    <property type="protein sequence ID" value="KAH3736455.1"/>
    <property type="molecule type" value="Genomic_DNA"/>
</dbReference>
<protein>
    <submittedName>
        <fullName evidence="1">Uncharacterized protein</fullName>
    </submittedName>
</protein>
<sequence length="88" mass="10168">MDKLKTKDGKGFLNFMRFGYRIYQEILTRILELKKSNYNKRLTAGIKLAITLRYLASGESYHSLSLWCMASGSHTTPSPISSVRMRYL</sequence>
<evidence type="ECO:0000313" key="1">
    <source>
        <dbReference type="EMBL" id="KAH3736455.1"/>
    </source>
</evidence>
<name>A0A9D4D0K5_DREPO</name>
<reference evidence="1" key="2">
    <citation type="submission" date="2020-11" db="EMBL/GenBank/DDBJ databases">
        <authorList>
            <person name="McCartney M.A."/>
            <person name="Auch B."/>
            <person name="Kono T."/>
            <person name="Mallez S."/>
            <person name="Becker A."/>
            <person name="Gohl D.M."/>
            <person name="Silverstein K.A.T."/>
            <person name="Koren S."/>
            <person name="Bechman K.B."/>
            <person name="Herman A."/>
            <person name="Abrahante J.E."/>
            <person name="Garbe J."/>
        </authorList>
    </citation>
    <scope>NUCLEOTIDE SEQUENCE</scope>
    <source>
        <strain evidence="1">Duluth1</strain>
        <tissue evidence="1">Whole animal</tissue>
    </source>
</reference>
<dbReference type="AlphaFoldDB" id="A0A9D4D0K5"/>
<gene>
    <name evidence="1" type="ORF">DPMN_043022</name>
</gene>
<proteinExistence type="predicted"/>
<accession>A0A9D4D0K5</accession>
<dbReference type="Proteomes" id="UP000828390">
    <property type="component" value="Unassembled WGS sequence"/>
</dbReference>
<comment type="caution">
    <text evidence="1">The sequence shown here is derived from an EMBL/GenBank/DDBJ whole genome shotgun (WGS) entry which is preliminary data.</text>
</comment>